<sequence length="52" mass="5713">MSIDKLNLNKSESGAQCAFKRNASSPGIRDLSIPAGVINSDRLEKVKRSVYF</sequence>
<dbReference type="AlphaFoldDB" id="A0A379AGR1"/>
<proteinExistence type="predicted"/>
<dbReference type="RefSeq" id="WP_163639451.1">
    <property type="nucleotide sequence ID" value="NZ_JBDFPB010000001.1"/>
</dbReference>
<evidence type="ECO:0000313" key="1">
    <source>
        <dbReference type="EMBL" id="SUB17027.1"/>
    </source>
</evidence>
<evidence type="ECO:0000313" key="2">
    <source>
        <dbReference type="Proteomes" id="UP000254640"/>
    </source>
</evidence>
<dbReference type="EMBL" id="UGSO01000001">
    <property type="protein sequence ID" value="SUB17027.1"/>
    <property type="molecule type" value="Genomic_DNA"/>
</dbReference>
<protein>
    <submittedName>
        <fullName evidence="1">Uncharacterized protein</fullName>
    </submittedName>
</protein>
<accession>A0A379AGR1</accession>
<name>A0A379AGR1_ENTAG</name>
<gene>
    <name evidence="1" type="ORF">NCTC9381_02943</name>
</gene>
<organism evidence="1 2">
    <name type="scientific">Enterobacter agglomerans</name>
    <name type="common">Erwinia herbicola</name>
    <name type="synonym">Pantoea agglomerans</name>
    <dbReference type="NCBI Taxonomy" id="549"/>
    <lineage>
        <taxon>Bacteria</taxon>
        <taxon>Pseudomonadati</taxon>
        <taxon>Pseudomonadota</taxon>
        <taxon>Gammaproteobacteria</taxon>
        <taxon>Enterobacterales</taxon>
        <taxon>Erwiniaceae</taxon>
        <taxon>Pantoea</taxon>
        <taxon>Pantoea agglomerans group</taxon>
    </lineage>
</organism>
<reference evidence="1 2" key="1">
    <citation type="submission" date="2018-06" db="EMBL/GenBank/DDBJ databases">
        <authorList>
            <consortium name="Pathogen Informatics"/>
            <person name="Doyle S."/>
        </authorList>
    </citation>
    <scope>NUCLEOTIDE SEQUENCE [LARGE SCALE GENOMIC DNA]</scope>
    <source>
        <strain evidence="1 2">NCTC9381</strain>
    </source>
</reference>
<keyword evidence="2" id="KW-1185">Reference proteome</keyword>
<dbReference type="Proteomes" id="UP000254640">
    <property type="component" value="Unassembled WGS sequence"/>
</dbReference>